<evidence type="ECO:0000313" key="4">
    <source>
        <dbReference type="Proteomes" id="UP000001441"/>
    </source>
</evidence>
<dbReference type="CAZy" id="GT4">
    <property type="family name" value="Glycosyltransferase Family 4"/>
</dbReference>
<accession>D3RVQ0</accession>
<reference evidence="3 4" key="1">
    <citation type="journal article" date="2011" name="Stand. Genomic Sci.">
        <title>Complete genome sequence of Allochromatium vinosum DSM 180(T).</title>
        <authorList>
            <person name="Weissgerber T."/>
            <person name="Zigann R."/>
            <person name="Bruce D."/>
            <person name="Chang Y.J."/>
            <person name="Detter J.C."/>
            <person name="Han C."/>
            <person name="Hauser L."/>
            <person name="Jeffries C.D."/>
            <person name="Land M."/>
            <person name="Munk A.C."/>
            <person name="Tapia R."/>
            <person name="Dahl C."/>
        </authorList>
    </citation>
    <scope>NUCLEOTIDE SEQUENCE [LARGE SCALE GENOMIC DNA]</scope>
    <source>
        <strain evidence="4">ATCC 17899 / DSM 180 / NBRC 103801 / NCIMB 10441 / D</strain>
    </source>
</reference>
<gene>
    <name evidence="3" type="ordered locus">Alvin_2141</name>
</gene>
<name>D3RVQ0_ALLVD</name>
<keyword evidence="1 3" id="KW-0808">Transferase</keyword>
<dbReference type="AlphaFoldDB" id="D3RVQ0"/>
<dbReference type="STRING" id="572477.Alvin_2141"/>
<dbReference type="OrthoDB" id="9790710at2"/>
<dbReference type="SUPFAM" id="SSF53756">
    <property type="entry name" value="UDP-Glycosyltransferase/glycogen phosphorylase"/>
    <property type="match status" value="1"/>
</dbReference>
<dbReference type="KEGG" id="alv:Alvin_2141"/>
<organism evidence="3 4">
    <name type="scientific">Allochromatium vinosum (strain ATCC 17899 / DSM 180 / NBRC 103801 / NCIMB 10441 / D)</name>
    <name type="common">Chromatium vinosum</name>
    <dbReference type="NCBI Taxonomy" id="572477"/>
    <lineage>
        <taxon>Bacteria</taxon>
        <taxon>Pseudomonadati</taxon>
        <taxon>Pseudomonadota</taxon>
        <taxon>Gammaproteobacteria</taxon>
        <taxon>Chromatiales</taxon>
        <taxon>Chromatiaceae</taxon>
        <taxon>Allochromatium</taxon>
    </lineage>
</organism>
<dbReference type="GO" id="GO:0016757">
    <property type="term" value="F:glycosyltransferase activity"/>
    <property type="evidence" value="ECO:0007669"/>
    <property type="project" value="InterPro"/>
</dbReference>
<dbReference type="RefSeq" id="WP_012971335.1">
    <property type="nucleotide sequence ID" value="NC_013851.1"/>
</dbReference>
<dbReference type="InterPro" id="IPR001296">
    <property type="entry name" value="Glyco_trans_1"/>
</dbReference>
<proteinExistence type="predicted"/>
<dbReference type="PROSITE" id="PS51257">
    <property type="entry name" value="PROKAR_LIPOPROTEIN"/>
    <property type="match status" value="1"/>
</dbReference>
<keyword evidence="4" id="KW-1185">Reference proteome</keyword>
<evidence type="ECO:0000256" key="1">
    <source>
        <dbReference type="ARBA" id="ARBA00022679"/>
    </source>
</evidence>
<dbReference type="Gene3D" id="3.40.50.2000">
    <property type="entry name" value="Glycogen Phosphorylase B"/>
    <property type="match status" value="2"/>
</dbReference>
<dbReference type="HOGENOM" id="CLU_791537_0_0_6"/>
<dbReference type="Proteomes" id="UP000001441">
    <property type="component" value="Chromosome"/>
</dbReference>
<feature type="domain" description="Glycosyl transferase family 1" evidence="2">
    <location>
        <begin position="173"/>
        <end position="327"/>
    </location>
</feature>
<sequence length="352" mass="39283">MRTKVCFVYPWATFGGCERVFINRALAFKQYLPETTVDFYFMQDAGGLSAFSSALKEYQLSGSASLVDSLARDYDLISLVDCPQVIDFCSKKAAPYIIECHTPYKENRKYLSDLPGNCKFIVTPSISFGKLVKSEFPSLVDSVVVLRNFVPWDISLSRANLNIELPAWLRKPILFFARMDKLKDPISLLDAFELLEKRRKNEFMLLFCGPLSPEINIYKEISKRKLDGVSVVLPPIPFASAEALMNAVASMGGVFVSPSRGESFGLSAAEAISSVMPVALSDINEHADLVGSHKALFTYPLGDREALADRIEYLFGHYADARNAAMQARNAFSAKSFIEDWISLLDRMGIKK</sequence>
<dbReference type="Pfam" id="PF00534">
    <property type="entry name" value="Glycos_transf_1"/>
    <property type="match status" value="1"/>
</dbReference>
<dbReference type="PANTHER" id="PTHR46401:SF2">
    <property type="entry name" value="GLYCOSYLTRANSFERASE WBBK-RELATED"/>
    <property type="match status" value="1"/>
</dbReference>
<dbReference type="CDD" id="cd03801">
    <property type="entry name" value="GT4_PimA-like"/>
    <property type="match status" value="1"/>
</dbReference>
<dbReference type="PANTHER" id="PTHR46401">
    <property type="entry name" value="GLYCOSYLTRANSFERASE WBBK-RELATED"/>
    <property type="match status" value="1"/>
</dbReference>
<protein>
    <submittedName>
        <fullName evidence="3">Glycosyl transferase group 1</fullName>
    </submittedName>
</protein>
<evidence type="ECO:0000313" key="3">
    <source>
        <dbReference type="EMBL" id="ADC63063.1"/>
    </source>
</evidence>
<dbReference type="eggNOG" id="COG0438">
    <property type="taxonomic scope" value="Bacteria"/>
</dbReference>
<dbReference type="EMBL" id="CP001896">
    <property type="protein sequence ID" value="ADC63063.1"/>
    <property type="molecule type" value="Genomic_DNA"/>
</dbReference>
<evidence type="ECO:0000259" key="2">
    <source>
        <dbReference type="Pfam" id="PF00534"/>
    </source>
</evidence>